<evidence type="ECO:0000259" key="4">
    <source>
        <dbReference type="PROSITE" id="PS50234"/>
    </source>
</evidence>
<dbReference type="CDD" id="cd00198">
    <property type="entry name" value="vWFA"/>
    <property type="match status" value="1"/>
</dbReference>
<organism evidence="5 6">
    <name type="scientific">Marinobacter psychrophilus</name>
    <dbReference type="NCBI Taxonomy" id="330734"/>
    <lineage>
        <taxon>Bacteria</taxon>
        <taxon>Pseudomonadati</taxon>
        <taxon>Pseudomonadota</taxon>
        <taxon>Gammaproteobacteria</taxon>
        <taxon>Pseudomonadales</taxon>
        <taxon>Marinobacteraceae</taxon>
        <taxon>Marinobacter</taxon>
    </lineage>
</organism>
<keyword evidence="2" id="KW-0812">Transmembrane</keyword>
<dbReference type="PATRIC" id="fig|330734.3.peg.2148"/>
<evidence type="ECO:0000313" key="6">
    <source>
        <dbReference type="Proteomes" id="UP000036406"/>
    </source>
</evidence>
<dbReference type="SUPFAM" id="SSF53300">
    <property type="entry name" value="vWA-like"/>
    <property type="match status" value="1"/>
</dbReference>
<dbReference type="InterPro" id="IPR002035">
    <property type="entry name" value="VWF_A"/>
</dbReference>
<protein>
    <recommendedName>
        <fullName evidence="4">VWFA domain-containing protein</fullName>
    </recommendedName>
</protein>
<dbReference type="SMART" id="SM00327">
    <property type="entry name" value="VWA"/>
    <property type="match status" value="1"/>
</dbReference>
<dbReference type="InterPro" id="IPR036465">
    <property type="entry name" value="vWFA_dom_sf"/>
</dbReference>
<feature type="domain" description="VWFA" evidence="4">
    <location>
        <begin position="43"/>
        <end position="225"/>
    </location>
</feature>
<dbReference type="KEGG" id="mpq:ABA45_10220"/>
<feature type="region of interest" description="Disordered" evidence="1">
    <location>
        <begin position="455"/>
        <end position="491"/>
    </location>
</feature>
<dbReference type="Proteomes" id="UP000036406">
    <property type="component" value="Chromosome"/>
</dbReference>
<sequence>MKSTLVTHKTLWLALVITLAAFSGVAQAQAEQADSPQLPGAVDVRIIVDVSGSMKQNDPQNLRRPAVRLLARLLPDGATAGVWTFGQYVNMLVPHREVSDAWREMAIAQSDAINSVAMRTNLGAAIETASDGYFTGGVLSNTHFIVLTDGKVDISRNPSANKVEANRILDTLVPPLKQQGARFHAVALSAEADTEFLRKLASDSNGSFHVAENANDLSRAFLDAFNAAVPQEQTPIDDDGFMVDASVTEYTALIFWGDNETSDNRALALKAPGAAATTLQQHPDNIRWAREPGYDLITVTDPVAGRWSLDGQLGEGSRVSVVSDLRMIVSPIPGIFSIEKPLAIRIGLFDGEEPITNADFLSVLTVDLTLSNEDGRSGTKVLSEQSPPADGVYRYNIAEMPTAGQYQVVVEARSSTFARKFSGTTRFEPAAGAEASAADAPLFALEIDAANPFKTAAPAKPEPQPTAAPAVDEAPASAVASEPVAEPELTPEEAVQLIQPIDVAELDQSEPAEPENADLAIAPWMIAAGAGALLVLALLIWLLLRKRKNTDESDAEADVEAEPAAPAAAPEVAAVPVITDIDEPETVPELSPDELVEPEPELESVPELQPEPEPELEKVPELEPELAAELVVDEIPVPSVEPEPDTTAEDLPEPSEPEPLPEDDIPLIEPEESEPEPEPLAFDDDFDLSVPDDELDAALDDVDLEESADDEFGLDDFDLSEFDDLPDTETDKGASEGGAPEPKNTPDNDRKK</sequence>
<feature type="compositionally biased region" description="Low complexity" evidence="1">
    <location>
        <begin position="467"/>
        <end position="488"/>
    </location>
</feature>
<accession>A0A0H4I4R9</accession>
<dbReference type="AlphaFoldDB" id="A0A0H4I4R9"/>
<feature type="compositionally biased region" description="Acidic residues" evidence="1">
    <location>
        <begin position="584"/>
        <end position="614"/>
    </location>
</feature>
<evidence type="ECO:0000256" key="1">
    <source>
        <dbReference type="SAM" id="MobiDB-lite"/>
    </source>
</evidence>
<feature type="transmembrane region" description="Helical" evidence="2">
    <location>
        <begin position="521"/>
        <end position="544"/>
    </location>
</feature>
<feature type="compositionally biased region" description="Low complexity" evidence="1">
    <location>
        <begin position="625"/>
        <end position="634"/>
    </location>
</feature>
<feature type="region of interest" description="Disordered" evidence="1">
    <location>
        <begin position="584"/>
        <end position="752"/>
    </location>
</feature>
<proteinExistence type="predicted"/>
<dbReference type="EMBL" id="CP011494">
    <property type="protein sequence ID" value="AKO52738.1"/>
    <property type="molecule type" value="Genomic_DNA"/>
</dbReference>
<keyword evidence="3" id="KW-0732">Signal</keyword>
<evidence type="ECO:0000256" key="2">
    <source>
        <dbReference type="SAM" id="Phobius"/>
    </source>
</evidence>
<feature type="chain" id="PRO_5005206076" description="VWFA domain-containing protein" evidence="3">
    <location>
        <begin position="29"/>
        <end position="752"/>
    </location>
</feature>
<dbReference type="PROSITE" id="PS50234">
    <property type="entry name" value="VWFA"/>
    <property type="match status" value="1"/>
</dbReference>
<reference evidence="5 6" key="1">
    <citation type="submission" date="2015-05" db="EMBL/GenBank/DDBJ databases">
        <title>Complete genome of Marinobacter psychrophilus strain 20041T isolated from sea-ice of the Canadian Basin.</title>
        <authorList>
            <person name="Song L."/>
            <person name="Ren L."/>
            <person name="Yu Y."/>
            <person name="Wang X."/>
        </authorList>
    </citation>
    <scope>NUCLEOTIDE SEQUENCE [LARGE SCALE GENOMIC DNA]</scope>
    <source>
        <strain evidence="5 6">20041</strain>
    </source>
</reference>
<feature type="compositionally biased region" description="Acidic residues" evidence="1">
    <location>
        <begin position="642"/>
        <end position="728"/>
    </location>
</feature>
<feature type="signal peptide" evidence="3">
    <location>
        <begin position="1"/>
        <end position="28"/>
    </location>
</feature>
<name>A0A0H4I4R9_9GAMM</name>
<dbReference type="RefSeq" id="WP_048385862.1">
    <property type="nucleotide sequence ID" value="NZ_CP011494.1"/>
</dbReference>
<dbReference type="Gene3D" id="3.40.50.410">
    <property type="entry name" value="von Willebrand factor, type A domain"/>
    <property type="match status" value="1"/>
</dbReference>
<evidence type="ECO:0000313" key="5">
    <source>
        <dbReference type="EMBL" id="AKO52738.1"/>
    </source>
</evidence>
<keyword evidence="2" id="KW-1133">Transmembrane helix</keyword>
<keyword evidence="6" id="KW-1185">Reference proteome</keyword>
<gene>
    <name evidence="5" type="ORF">ABA45_10220</name>
</gene>
<dbReference type="STRING" id="330734.ABA45_10220"/>
<keyword evidence="2" id="KW-0472">Membrane</keyword>
<evidence type="ECO:0000256" key="3">
    <source>
        <dbReference type="SAM" id="SignalP"/>
    </source>
</evidence>
<dbReference type="Pfam" id="PF00092">
    <property type="entry name" value="VWA"/>
    <property type="match status" value="1"/>
</dbReference>